<feature type="domain" description="SH3b" evidence="3">
    <location>
        <begin position="98"/>
        <end position="172"/>
    </location>
</feature>
<proteinExistence type="predicted"/>
<protein>
    <recommendedName>
        <fullName evidence="3">SH3b domain-containing protein</fullName>
    </recommendedName>
</protein>
<evidence type="ECO:0000256" key="2">
    <source>
        <dbReference type="SAM" id="SignalP"/>
    </source>
</evidence>
<name>A0A9X3CW78_9FLAO</name>
<evidence type="ECO:0000256" key="1">
    <source>
        <dbReference type="SAM" id="MobiDB-lite"/>
    </source>
</evidence>
<dbReference type="EMBL" id="JAPJDA010000008">
    <property type="protein sequence ID" value="MCX2837809.1"/>
    <property type="molecule type" value="Genomic_DNA"/>
</dbReference>
<dbReference type="Proteomes" id="UP001148482">
    <property type="component" value="Unassembled WGS sequence"/>
</dbReference>
<feature type="signal peptide" evidence="2">
    <location>
        <begin position="1"/>
        <end position="18"/>
    </location>
</feature>
<feature type="chain" id="PRO_5040976519" description="SH3b domain-containing protein" evidence="2">
    <location>
        <begin position="19"/>
        <end position="391"/>
    </location>
</feature>
<keyword evidence="5" id="KW-1185">Reference proteome</keyword>
<evidence type="ECO:0000259" key="3">
    <source>
        <dbReference type="SMART" id="SM00287"/>
    </source>
</evidence>
<gene>
    <name evidence="4" type="ORF">OQ279_06550</name>
</gene>
<accession>A0A9X3CW78</accession>
<reference evidence="4" key="1">
    <citation type="submission" date="2022-11" db="EMBL/GenBank/DDBJ databases">
        <title>Salinimicrobium profundisediminis sp. nov., isolated from deep-sea sediment of the Mariana Trench.</title>
        <authorList>
            <person name="Fu H."/>
        </authorList>
    </citation>
    <scope>NUCLEOTIDE SEQUENCE</scope>
    <source>
        <strain evidence="4">MT39</strain>
    </source>
</reference>
<dbReference type="AlphaFoldDB" id="A0A9X3CW78"/>
<keyword evidence="2" id="KW-0732">Signal</keyword>
<feature type="compositionally biased region" description="Polar residues" evidence="1">
    <location>
        <begin position="45"/>
        <end position="64"/>
    </location>
</feature>
<dbReference type="Gene3D" id="2.30.30.40">
    <property type="entry name" value="SH3 Domains"/>
    <property type="match status" value="2"/>
</dbReference>
<comment type="caution">
    <text evidence="4">The sequence shown here is derived from an EMBL/GenBank/DDBJ whole genome shotgun (WGS) entry which is preliminary data.</text>
</comment>
<feature type="compositionally biased region" description="Low complexity" evidence="1">
    <location>
        <begin position="74"/>
        <end position="106"/>
    </location>
</feature>
<sequence length="391" mass="44454">MKQILTILFFFAFLFSFAQTNPNHVYVSGYYRSNGTYVQPHYRTAPNNTNRDNFSTRGNTNPYTGQAGYITRDSNTSSTYTPSSYSNSTSTYPNSTYKTTSTSTSNNSYNSTNIYTTTSSYGQLWRTPSQFDAIRPIQKGSSVNVIEYDNGFYKVISKGTIGYINSITINENSKMKALKIGAKDYSNTKGDKATINEIFDIEVSKIYALPTKYISAREANLRLGPTTITNTLTTIKRNDKIRIIDNSTYNSWTKIIVEADDGFYIGFLNNSLISAYKIENQEQTDGPTSVVKSFLKHLDQEEFYSAYSLTNNPSWNKNGGFSWFSSTDAYGGIDYVTIYEVRLENAYDDQAVVFADYYSSDPLHTSRRWKQILILEYQYGKWKIVKTKLAE</sequence>
<dbReference type="RefSeq" id="WP_266069053.1">
    <property type="nucleotide sequence ID" value="NZ_JAPJDA010000008.1"/>
</dbReference>
<evidence type="ECO:0000313" key="5">
    <source>
        <dbReference type="Proteomes" id="UP001148482"/>
    </source>
</evidence>
<organism evidence="4 5">
    <name type="scientific">Salinimicrobium profundisediminis</name>
    <dbReference type="NCBI Taxonomy" id="2994553"/>
    <lineage>
        <taxon>Bacteria</taxon>
        <taxon>Pseudomonadati</taxon>
        <taxon>Bacteroidota</taxon>
        <taxon>Flavobacteriia</taxon>
        <taxon>Flavobacteriales</taxon>
        <taxon>Flavobacteriaceae</taxon>
        <taxon>Salinimicrobium</taxon>
    </lineage>
</organism>
<feature type="region of interest" description="Disordered" evidence="1">
    <location>
        <begin position="42"/>
        <end position="106"/>
    </location>
</feature>
<evidence type="ECO:0000313" key="4">
    <source>
        <dbReference type="EMBL" id="MCX2837809.1"/>
    </source>
</evidence>
<feature type="domain" description="SH3b" evidence="3">
    <location>
        <begin position="209"/>
        <end position="272"/>
    </location>
</feature>
<dbReference type="SMART" id="SM00287">
    <property type="entry name" value="SH3b"/>
    <property type="match status" value="2"/>
</dbReference>
<dbReference type="InterPro" id="IPR003646">
    <property type="entry name" value="SH3-like_bac-type"/>
</dbReference>